<dbReference type="CDD" id="cd20685">
    <property type="entry name" value="CdiA-CT_Ecl_RNase-like"/>
    <property type="match status" value="1"/>
</dbReference>
<sequence length="233" mass="25997">MGSGQLFEPTAEHPFWVVGRGWTPVWELTIGDSLTSMSGETVSVEGVHETDRRQTVYNLRVSDFHTYFVGCDEWGFSVWAHNAEYSVRPGKGGVFEIMNSRGQVVRSYPDEIQASVQARALNNPARPTNLPDPHNNKPSMQREIWEREELARRAAQQNAGRMTAPQAREAAAMNGWQEVANPGFNSHGQPVFTNGRSFFTPDADGHIGGVWKQFNQQGQRVGTLDANLNRLGK</sequence>
<dbReference type="InterPro" id="IPR038181">
    <property type="entry name" value="Ntox21_sf"/>
</dbReference>
<dbReference type="RefSeq" id="WP_162655971.1">
    <property type="nucleotide sequence ID" value="NZ_LR593887.1"/>
</dbReference>
<evidence type="ECO:0000313" key="3">
    <source>
        <dbReference type="Proteomes" id="UP000464378"/>
    </source>
</evidence>
<dbReference type="InterPro" id="IPR036844">
    <property type="entry name" value="Hint_dom_sf"/>
</dbReference>
<accession>A0A6C2YH32</accession>
<dbReference type="Gene3D" id="3.10.380.20">
    <property type="entry name" value="Novel toxin 21 (CdiA), C-terminal domain"/>
    <property type="match status" value="1"/>
</dbReference>
<evidence type="ECO:0000313" key="2">
    <source>
        <dbReference type="EMBL" id="VIP00796.1"/>
    </source>
</evidence>
<proteinExistence type="predicted"/>
<dbReference type="Pfam" id="PF15526">
    <property type="entry name" value="Ntox21"/>
    <property type="match status" value="1"/>
</dbReference>
<dbReference type="EMBL" id="LR593887">
    <property type="protein sequence ID" value="VTR97010.1"/>
    <property type="molecule type" value="Genomic_DNA"/>
</dbReference>
<dbReference type="AlphaFoldDB" id="A0A6C2YH32"/>
<reference evidence="2" key="1">
    <citation type="submission" date="2019-04" db="EMBL/GenBank/DDBJ databases">
        <authorList>
            <consortium name="Science for Life Laboratories"/>
        </authorList>
    </citation>
    <scope>NUCLEOTIDE SEQUENCE</scope>
    <source>
        <strain evidence="2">MBLW1</strain>
    </source>
</reference>
<organism evidence="2">
    <name type="scientific">Tuwongella immobilis</name>
    <dbReference type="NCBI Taxonomy" id="692036"/>
    <lineage>
        <taxon>Bacteria</taxon>
        <taxon>Pseudomonadati</taxon>
        <taxon>Planctomycetota</taxon>
        <taxon>Planctomycetia</taxon>
        <taxon>Gemmatales</taxon>
        <taxon>Gemmataceae</taxon>
        <taxon>Tuwongella</taxon>
    </lineage>
</organism>
<dbReference type="Pfam" id="PF07591">
    <property type="entry name" value="PT-HINT"/>
    <property type="match status" value="1"/>
</dbReference>
<dbReference type="InterPro" id="IPR028190">
    <property type="entry name" value="Ntox21"/>
</dbReference>
<name>A0A6C2YH32_9BACT</name>
<protein>
    <recommendedName>
        <fullName evidence="1">Novel toxin 21 domain-containing protein</fullName>
    </recommendedName>
</protein>
<feature type="domain" description="Novel toxin 21" evidence="1">
    <location>
        <begin position="184"/>
        <end position="232"/>
    </location>
</feature>
<dbReference type="InParanoid" id="A0A6C2YH32"/>
<dbReference type="SUPFAM" id="SSF51294">
    <property type="entry name" value="Hedgehog/intein (Hint) domain"/>
    <property type="match status" value="1"/>
</dbReference>
<dbReference type="EMBL" id="LR586016">
    <property type="protein sequence ID" value="VIP00796.1"/>
    <property type="molecule type" value="Genomic_DNA"/>
</dbReference>
<keyword evidence="3" id="KW-1185">Reference proteome</keyword>
<dbReference type="KEGG" id="tim:GMBLW1_31640"/>
<dbReference type="Proteomes" id="UP000464378">
    <property type="component" value="Chromosome"/>
</dbReference>
<evidence type="ECO:0000259" key="1">
    <source>
        <dbReference type="Pfam" id="PF15526"/>
    </source>
</evidence>
<gene>
    <name evidence="2" type="ORF">GMBLW1_31640</name>
</gene>
<dbReference type="Gene3D" id="2.170.16.10">
    <property type="entry name" value="Hedgehog/Intein (Hint) domain"/>
    <property type="match status" value="1"/>
</dbReference>